<feature type="chain" id="PRO_5008508816" description="Secreted protein" evidence="1">
    <location>
        <begin position="22"/>
        <end position="84"/>
    </location>
</feature>
<proteinExistence type="predicted"/>
<dbReference type="RefSeq" id="XP_018711334.1">
    <property type="nucleotide sequence ID" value="XM_018854990.1"/>
</dbReference>
<dbReference type="GeneID" id="30027966"/>
<keyword evidence="3" id="KW-1185">Reference proteome</keyword>
<evidence type="ECO:0000313" key="3">
    <source>
        <dbReference type="Proteomes" id="UP000092555"/>
    </source>
</evidence>
<keyword evidence="1" id="KW-0732">Signal</keyword>
<evidence type="ECO:0008006" key="4">
    <source>
        <dbReference type="Google" id="ProtNLM"/>
    </source>
</evidence>
<dbReference type="EMBL" id="LXTC01000004">
    <property type="protein sequence ID" value="OBA20812.1"/>
    <property type="molecule type" value="Genomic_DNA"/>
</dbReference>
<dbReference type="AlphaFoldDB" id="A0A1A0HAA9"/>
<accession>A0A1A0HAA9</accession>
<feature type="signal peptide" evidence="1">
    <location>
        <begin position="1"/>
        <end position="21"/>
    </location>
</feature>
<comment type="caution">
    <text evidence="2">The sequence shown here is derived from an EMBL/GenBank/DDBJ whole genome shotgun (WGS) entry which is preliminary data.</text>
</comment>
<organism evidence="2 3">
    <name type="scientific">Metschnikowia bicuspidata var. bicuspidata NRRL YB-4993</name>
    <dbReference type="NCBI Taxonomy" id="869754"/>
    <lineage>
        <taxon>Eukaryota</taxon>
        <taxon>Fungi</taxon>
        <taxon>Dikarya</taxon>
        <taxon>Ascomycota</taxon>
        <taxon>Saccharomycotina</taxon>
        <taxon>Pichiomycetes</taxon>
        <taxon>Metschnikowiaceae</taxon>
        <taxon>Metschnikowia</taxon>
    </lineage>
</organism>
<reference evidence="2 3" key="1">
    <citation type="submission" date="2016-05" db="EMBL/GenBank/DDBJ databases">
        <title>Comparative genomics of biotechnologically important yeasts.</title>
        <authorList>
            <consortium name="DOE Joint Genome Institute"/>
            <person name="Riley R."/>
            <person name="Haridas S."/>
            <person name="Wolfe K.H."/>
            <person name="Lopes M.R."/>
            <person name="Hittinger C.T."/>
            <person name="Goker M."/>
            <person name="Salamov A."/>
            <person name="Wisecaver J."/>
            <person name="Long T.M."/>
            <person name="Aerts A.L."/>
            <person name="Barry K."/>
            <person name="Choi C."/>
            <person name="Clum A."/>
            <person name="Coughlan A.Y."/>
            <person name="Deshpande S."/>
            <person name="Douglass A.P."/>
            <person name="Hanson S.J."/>
            <person name="Klenk H.-P."/>
            <person name="LaButti K."/>
            <person name="Lapidus A."/>
            <person name="Lindquist E."/>
            <person name="Lipzen A."/>
            <person name="Meier-kolthoff J.P."/>
            <person name="Ohm R.A."/>
            <person name="Otillar R.P."/>
            <person name="Pangilinan J."/>
            <person name="Peng Y."/>
            <person name="Rokas A."/>
            <person name="Rosa C.A."/>
            <person name="Scheuner C."/>
            <person name="Sibirny A.A."/>
            <person name="Slot J.C."/>
            <person name="Stielow J.B."/>
            <person name="Sun H."/>
            <person name="Kurtzman C.P."/>
            <person name="Blackwell M."/>
            <person name="Grigoriev I.V."/>
            <person name="Jeffries T.W."/>
        </authorList>
    </citation>
    <scope>NUCLEOTIDE SEQUENCE [LARGE SCALE GENOMIC DNA]</scope>
    <source>
        <strain evidence="2 3">NRRL YB-4993</strain>
    </source>
</reference>
<name>A0A1A0HAA9_9ASCO</name>
<dbReference type="Proteomes" id="UP000092555">
    <property type="component" value="Unassembled WGS sequence"/>
</dbReference>
<sequence>MSVFVFLVVFSFVCVLGRVLCGVVSFGSSGQYFVLPCILFSLFSCCSRGRSTSALSLGESLVGKLGLAEGGDNRKLYAAWRHSP</sequence>
<evidence type="ECO:0000313" key="2">
    <source>
        <dbReference type="EMBL" id="OBA20812.1"/>
    </source>
</evidence>
<protein>
    <recommendedName>
        <fullName evidence="4">Secreted protein</fullName>
    </recommendedName>
</protein>
<gene>
    <name evidence="2" type="ORF">METBIDRAFT_206069</name>
</gene>
<evidence type="ECO:0000256" key="1">
    <source>
        <dbReference type="SAM" id="SignalP"/>
    </source>
</evidence>